<evidence type="ECO:0000256" key="1">
    <source>
        <dbReference type="SAM" id="MobiDB-lite"/>
    </source>
</evidence>
<proteinExistence type="predicted"/>
<accession>A0A061RTK5</accession>
<reference evidence="2" key="1">
    <citation type="submission" date="2014-05" db="EMBL/GenBank/DDBJ databases">
        <title>The transcriptome of the halophilic microalga Tetraselmis sp. GSL018 isolated from the Great Salt Lake, Utah.</title>
        <authorList>
            <person name="Jinkerson R.E."/>
            <person name="D'Adamo S."/>
            <person name="Posewitz M.C."/>
        </authorList>
    </citation>
    <scope>NUCLEOTIDE SEQUENCE</scope>
    <source>
        <strain evidence="2">GSL018</strain>
    </source>
</reference>
<dbReference type="EMBL" id="GBEZ01011929">
    <property type="protein sequence ID" value="JAC73906.1"/>
    <property type="molecule type" value="Transcribed_RNA"/>
</dbReference>
<dbReference type="AlphaFoldDB" id="A0A061RTK5"/>
<name>A0A061RTK5_9CHLO</name>
<feature type="region of interest" description="Disordered" evidence="1">
    <location>
        <begin position="1"/>
        <end position="48"/>
    </location>
</feature>
<feature type="non-terminal residue" evidence="2">
    <location>
        <position position="1"/>
    </location>
</feature>
<feature type="non-terminal residue" evidence="2">
    <location>
        <position position="84"/>
    </location>
</feature>
<gene>
    <name evidence="2" type="ORF">TSPGSL018_27475</name>
</gene>
<sequence length="84" mass="8866">GIGPQRHGARGRGREGLCTPEATKEASSRRRCGDKRGRDEAPEGRGTGVALLWPLGEGVRTFVPGGDESAVKGRRGRGGKGCYF</sequence>
<protein>
    <submittedName>
        <fullName evidence="2">Uncharacterized protein</fullName>
    </submittedName>
</protein>
<evidence type="ECO:0000313" key="2">
    <source>
        <dbReference type="EMBL" id="JAC73906.1"/>
    </source>
</evidence>
<organism evidence="2">
    <name type="scientific">Tetraselmis sp. GSL018</name>
    <dbReference type="NCBI Taxonomy" id="582737"/>
    <lineage>
        <taxon>Eukaryota</taxon>
        <taxon>Viridiplantae</taxon>
        <taxon>Chlorophyta</taxon>
        <taxon>core chlorophytes</taxon>
        <taxon>Chlorodendrophyceae</taxon>
        <taxon>Chlorodendrales</taxon>
        <taxon>Chlorodendraceae</taxon>
        <taxon>Tetraselmis</taxon>
    </lineage>
</organism>
<feature type="compositionally biased region" description="Basic and acidic residues" evidence="1">
    <location>
        <begin position="34"/>
        <end position="43"/>
    </location>
</feature>